<evidence type="ECO:0000313" key="2">
    <source>
        <dbReference type="EMBL" id="MBB3230249.1"/>
    </source>
</evidence>
<proteinExistence type="predicted"/>
<protein>
    <submittedName>
        <fullName evidence="2">Outer membrane protein assembly factor BamC</fullName>
    </submittedName>
</protein>
<dbReference type="AlphaFoldDB" id="A0A7W5ERQ4"/>
<evidence type="ECO:0000313" key="3">
    <source>
        <dbReference type="Proteomes" id="UP000518892"/>
    </source>
</evidence>
<dbReference type="Proteomes" id="UP000518892">
    <property type="component" value="Unassembled WGS sequence"/>
</dbReference>
<feature type="region of interest" description="Disordered" evidence="1">
    <location>
        <begin position="58"/>
        <end position="84"/>
    </location>
</feature>
<keyword evidence="3" id="KW-1185">Reference proteome</keyword>
<accession>A0A7W5ERQ4</accession>
<comment type="caution">
    <text evidence="2">The sequence shown here is derived from an EMBL/GenBank/DDBJ whole genome shotgun (WGS) entry which is preliminary data.</text>
</comment>
<dbReference type="PROSITE" id="PS51257">
    <property type="entry name" value="PROKAR_LIPOPROTEIN"/>
    <property type="match status" value="1"/>
</dbReference>
<evidence type="ECO:0000256" key="1">
    <source>
        <dbReference type="SAM" id="MobiDB-lite"/>
    </source>
</evidence>
<dbReference type="EMBL" id="JACHXR010000002">
    <property type="protein sequence ID" value="MBB3230249.1"/>
    <property type="molecule type" value="Genomic_DNA"/>
</dbReference>
<gene>
    <name evidence="2" type="ORF">FHR97_001083</name>
</gene>
<name>A0A7W5ERQ4_9GAMM</name>
<sequence>MSAALKWMPLVAALALAGCARDGYFDDRRVDYAEAEASAPLVLPDSRDTRRYRDAMPVPEAAGSFASQGDDFEAPPPRALGAGSGVEAGDVARREATGQRWLVVGAEPSAVWSELERFADERGLQVVSRDSSRGVLETDAGRLSVRPGLQPGASEVRCEQAGTPLEGCLRALERRFEARGATASASSLAVQRAPEERMRPLLEQRAGEWRLVIPFDLERTWAELSYQLEADFSVAERRELLEQDADGHRFLVDYLTLSERSEGLLGTLTSLGQASPQRIRLVLEASGPERTVLRAEPADERELSAEDRRELLERVAGLLG</sequence>
<reference evidence="2 3" key="1">
    <citation type="submission" date="2020-08" db="EMBL/GenBank/DDBJ databases">
        <title>Genomic Encyclopedia of Type Strains, Phase III (KMG-III): the genomes of soil and plant-associated and newly described type strains.</title>
        <authorList>
            <person name="Whitman W."/>
        </authorList>
    </citation>
    <scope>NUCLEOTIDE SEQUENCE [LARGE SCALE GENOMIC DNA]</scope>
    <source>
        <strain evidence="2 3">CECT 7744</strain>
    </source>
</reference>
<organism evidence="2 3">
    <name type="scientific">Halomonas stenophila</name>
    <dbReference type="NCBI Taxonomy" id="795312"/>
    <lineage>
        <taxon>Bacteria</taxon>
        <taxon>Pseudomonadati</taxon>
        <taxon>Pseudomonadota</taxon>
        <taxon>Gammaproteobacteria</taxon>
        <taxon>Oceanospirillales</taxon>
        <taxon>Halomonadaceae</taxon>
        <taxon>Halomonas</taxon>
    </lineage>
</organism>
<dbReference type="RefSeq" id="WP_246403785.1">
    <property type="nucleotide sequence ID" value="NZ_JACHXR010000002.1"/>
</dbReference>